<dbReference type="Gene3D" id="6.10.340.10">
    <property type="match status" value="1"/>
</dbReference>
<dbReference type="Pfam" id="PF00990">
    <property type="entry name" value="GGDEF"/>
    <property type="match status" value="1"/>
</dbReference>
<dbReference type="NCBIfam" id="TIGR00254">
    <property type="entry name" value="GGDEF"/>
    <property type="match status" value="1"/>
</dbReference>
<evidence type="ECO:0000256" key="2">
    <source>
        <dbReference type="ARBA" id="ARBA00034247"/>
    </source>
</evidence>
<dbReference type="EMBL" id="PPFX01000025">
    <property type="protein sequence ID" value="PNU19675.1"/>
    <property type="molecule type" value="Genomic_DNA"/>
</dbReference>
<name>A0A2K2H8P2_9BACT</name>
<evidence type="ECO:0000259" key="4">
    <source>
        <dbReference type="PROSITE" id="PS50885"/>
    </source>
</evidence>
<gene>
    <name evidence="6" type="ORF">C2E25_11260</name>
</gene>
<feature type="transmembrane region" description="Helical" evidence="3">
    <location>
        <begin position="12"/>
        <end position="34"/>
    </location>
</feature>
<dbReference type="CDD" id="cd06225">
    <property type="entry name" value="HAMP"/>
    <property type="match status" value="1"/>
</dbReference>
<feature type="domain" description="GGDEF" evidence="5">
    <location>
        <begin position="282"/>
        <end position="418"/>
    </location>
</feature>
<dbReference type="GO" id="GO:0052621">
    <property type="term" value="F:diguanylate cyclase activity"/>
    <property type="evidence" value="ECO:0007669"/>
    <property type="project" value="UniProtKB-EC"/>
</dbReference>
<dbReference type="CDD" id="cd01949">
    <property type="entry name" value="GGDEF"/>
    <property type="match status" value="1"/>
</dbReference>
<dbReference type="EC" id="2.7.7.65" evidence="1"/>
<reference evidence="6 7" key="1">
    <citation type="journal article" date="2018" name="Genome Announc.">
        <title>Genome Sequence of Geothermobacter sp. HR-1 Iron Reducer from the Loihi Seamount.</title>
        <authorList>
            <person name="Smith H."/>
            <person name="Abuyen K."/>
            <person name="Tremblay J."/>
            <person name="Savalia P."/>
            <person name="Perez-Rodriguez I."/>
            <person name="Emerson D."/>
            <person name="Tully B."/>
            <person name="Amend J."/>
        </authorList>
    </citation>
    <scope>NUCLEOTIDE SEQUENCE [LARGE SCALE GENOMIC DNA]</scope>
    <source>
        <strain evidence="6 7">HR-1</strain>
    </source>
</reference>
<dbReference type="Gene3D" id="3.30.70.270">
    <property type="match status" value="1"/>
</dbReference>
<comment type="caution">
    <text evidence="6">The sequence shown here is derived from an EMBL/GenBank/DDBJ whole genome shotgun (WGS) entry which is preliminary data.</text>
</comment>
<dbReference type="FunFam" id="3.30.70.270:FF:000001">
    <property type="entry name" value="Diguanylate cyclase domain protein"/>
    <property type="match status" value="1"/>
</dbReference>
<dbReference type="PANTHER" id="PTHR45138">
    <property type="entry name" value="REGULATORY COMPONENTS OF SENSORY TRANSDUCTION SYSTEM"/>
    <property type="match status" value="1"/>
</dbReference>
<keyword evidence="3" id="KW-0472">Membrane</keyword>
<evidence type="ECO:0000256" key="3">
    <source>
        <dbReference type="SAM" id="Phobius"/>
    </source>
</evidence>
<dbReference type="GO" id="GO:0016020">
    <property type="term" value="C:membrane"/>
    <property type="evidence" value="ECO:0007669"/>
    <property type="project" value="InterPro"/>
</dbReference>
<dbReference type="PROSITE" id="PS50887">
    <property type="entry name" value="GGDEF"/>
    <property type="match status" value="1"/>
</dbReference>
<dbReference type="InterPro" id="IPR003660">
    <property type="entry name" value="HAMP_dom"/>
</dbReference>
<dbReference type="InterPro" id="IPR050469">
    <property type="entry name" value="Diguanylate_Cyclase"/>
</dbReference>
<dbReference type="AlphaFoldDB" id="A0A2K2H8P2"/>
<dbReference type="Proteomes" id="UP000236340">
    <property type="component" value="Unassembled WGS sequence"/>
</dbReference>
<keyword evidence="3" id="KW-1133">Transmembrane helix</keyword>
<protein>
    <recommendedName>
        <fullName evidence="1">diguanylate cyclase</fullName>
        <ecNumber evidence="1">2.7.7.65</ecNumber>
    </recommendedName>
</protein>
<evidence type="ECO:0000313" key="7">
    <source>
        <dbReference type="Proteomes" id="UP000236340"/>
    </source>
</evidence>
<dbReference type="OrthoDB" id="9813903at2"/>
<dbReference type="InterPro" id="IPR043128">
    <property type="entry name" value="Rev_trsase/Diguanyl_cyclase"/>
</dbReference>
<evidence type="ECO:0000259" key="5">
    <source>
        <dbReference type="PROSITE" id="PS50887"/>
    </source>
</evidence>
<dbReference type="PROSITE" id="PS50885">
    <property type="entry name" value="HAMP"/>
    <property type="match status" value="1"/>
</dbReference>
<dbReference type="Pfam" id="PF00672">
    <property type="entry name" value="HAMP"/>
    <property type="match status" value="1"/>
</dbReference>
<dbReference type="InterPro" id="IPR000160">
    <property type="entry name" value="GGDEF_dom"/>
</dbReference>
<feature type="transmembrane region" description="Helical" evidence="3">
    <location>
        <begin position="172"/>
        <end position="192"/>
    </location>
</feature>
<dbReference type="SUPFAM" id="SSF55073">
    <property type="entry name" value="Nucleotide cyclase"/>
    <property type="match status" value="1"/>
</dbReference>
<dbReference type="RefSeq" id="WP_103115836.1">
    <property type="nucleotide sequence ID" value="NZ_PPFX01000025.1"/>
</dbReference>
<dbReference type="PANTHER" id="PTHR45138:SF9">
    <property type="entry name" value="DIGUANYLATE CYCLASE DGCM-RELATED"/>
    <property type="match status" value="1"/>
</dbReference>
<dbReference type="GO" id="GO:0007165">
    <property type="term" value="P:signal transduction"/>
    <property type="evidence" value="ECO:0007669"/>
    <property type="project" value="InterPro"/>
</dbReference>
<dbReference type="InterPro" id="IPR029787">
    <property type="entry name" value="Nucleotide_cyclase"/>
</dbReference>
<keyword evidence="3" id="KW-0812">Transmembrane</keyword>
<organism evidence="6 7">
    <name type="scientific">Geothermobacter hydrogeniphilus</name>
    <dbReference type="NCBI Taxonomy" id="1969733"/>
    <lineage>
        <taxon>Bacteria</taxon>
        <taxon>Pseudomonadati</taxon>
        <taxon>Thermodesulfobacteriota</taxon>
        <taxon>Desulfuromonadia</taxon>
        <taxon>Desulfuromonadales</taxon>
        <taxon>Geothermobacteraceae</taxon>
        <taxon>Geothermobacter</taxon>
    </lineage>
</organism>
<accession>A0A2K2H8P2</accession>
<evidence type="ECO:0000256" key="1">
    <source>
        <dbReference type="ARBA" id="ARBA00012528"/>
    </source>
</evidence>
<dbReference type="SMART" id="SM00304">
    <property type="entry name" value="HAMP"/>
    <property type="match status" value="1"/>
</dbReference>
<dbReference type="SUPFAM" id="SSF158472">
    <property type="entry name" value="HAMP domain-like"/>
    <property type="match status" value="1"/>
</dbReference>
<feature type="domain" description="HAMP" evidence="4">
    <location>
        <begin position="194"/>
        <end position="246"/>
    </location>
</feature>
<comment type="catalytic activity">
    <reaction evidence="2">
        <text>2 GTP = 3',3'-c-di-GMP + 2 diphosphate</text>
        <dbReference type="Rhea" id="RHEA:24898"/>
        <dbReference type="ChEBI" id="CHEBI:33019"/>
        <dbReference type="ChEBI" id="CHEBI:37565"/>
        <dbReference type="ChEBI" id="CHEBI:58805"/>
        <dbReference type="EC" id="2.7.7.65"/>
    </reaction>
</comment>
<dbReference type="SMART" id="SM00267">
    <property type="entry name" value="GGDEF"/>
    <property type="match status" value="1"/>
</dbReference>
<evidence type="ECO:0000313" key="6">
    <source>
        <dbReference type="EMBL" id="PNU19675.1"/>
    </source>
</evidence>
<sequence length="428" mass="47633">MPKPRFSLKTRFVFGLGLMLLPLLVVIGVSFSAMDHLSGILDRLAKESVAEIGPVSELQERLRQVEDAMRQERVHRERATVASLTPLIDQAYDKIISSNPFSQREEKNAVLGSRHAWRQVVNLWNQGAGGTVEIDKQLHLAEQLLGQARNIALNEINLLHTRQRNSRWAADILLGAVLLLGVGLSVLIGVVFSRAVLGPVRELEAGVRQFGDGELSARVAELSQDELGDLARTFNQMARKLEQNHQELASLSTVDFLTGLHNVREFYRLFHDETRRVDRYGHCFSLLLIDIDRFKEINDTFGHQLGDYVLQEVARKLGELIRASDHAARIGGDEFAVLLSETDMDDARDFGERIRGYFAGHAIAQVDHPDEEIRISVSIGLASYPETARNANELFAAADAALYRAKQGGRNLLCQAGLNADPDSRSEG</sequence>
<proteinExistence type="predicted"/>